<dbReference type="SFLD" id="SFLDS00003">
    <property type="entry name" value="Haloacid_Dehalogenase"/>
    <property type="match status" value="1"/>
</dbReference>
<dbReference type="OrthoDB" id="3180855at2"/>
<comment type="caution">
    <text evidence="1">The sequence shown here is derived from an EMBL/GenBank/DDBJ whole genome shotgun (WGS) entry which is preliminary data.</text>
</comment>
<organism evidence="1 2">
    <name type="scientific">Cellulomonas cellasea DSM 20118</name>
    <dbReference type="NCBI Taxonomy" id="1408250"/>
    <lineage>
        <taxon>Bacteria</taxon>
        <taxon>Bacillati</taxon>
        <taxon>Actinomycetota</taxon>
        <taxon>Actinomycetes</taxon>
        <taxon>Micrococcales</taxon>
        <taxon>Cellulomonadaceae</taxon>
        <taxon>Cellulomonas</taxon>
    </lineage>
</organism>
<dbReference type="EMBL" id="AXNT01000018">
    <property type="protein sequence ID" value="KGM03298.1"/>
    <property type="molecule type" value="Genomic_DNA"/>
</dbReference>
<dbReference type="PANTHER" id="PTHR10000:SF53">
    <property type="entry name" value="5-AMINO-6-(5-PHOSPHO-D-RIBITYLAMINO)URACIL PHOSPHATASE YBJI-RELATED"/>
    <property type="match status" value="1"/>
</dbReference>
<evidence type="ECO:0000313" key="2">
    <source>
        <dbReference type="Proteomes" id="UP000029833"/>
    </source>
</evidence>
<dbReference type="PANTHER" id="PTHR10000">
    <property type="entry name" value="PHOSPHOSERINE PHOSPHATASE"/>
    <property type="match status" value="1"/>
</dbReference>
<dbReference type="InterPro" id="IPR006379">
    <property type="entry name" value="HAD-SF_hydro_IIB"/>
</dbReference>
<protein>
    <submittedName>
        <fullName evidence="1">HAD family hydrolase</fullName>
    </submittedName>
</protein>
<dbReference type="Proteomes" id="UP000029833">
    <property type="component" value="Unassembled WGS sequence"/>
</dbReference>
<dbReference type="RefSeq" id="WP_052103569.1">
    <property type="nucleotide sequence ID" value="NZ_AXNT01000018.1"/>
</dbReference>
<keyword evidence="1" id="KW-0378">Hydrolase</keyword>
<dbReference type="Gene3D" id="3.40.50.1000">
    <property type="entry name" value="HAD superfamily/HAD-like"/>
    <property type="match status" value="1"/>
</dbReference>
<dbReference type="GO" id="GO:0016791">
    <property type="term" value="F:phosphatase activity"/>
    <property type="evidence" value="ECO:0007669"/>
    <property type="project" value="UniProtKB-ARBA"/>
</dbReference>
<dbReference type="Gene3D" id="3.30.1240.10">
    <property type="match status" value="1"/>
</dbReference>
<evidence type="ECO:0000313" key="1">
    <source>
        <dbReference type="EMBL" id="KGM03298.1"/>
    </source>
</evidence>
<accession>A0A0A0BAT9</accession>
<keyword evidence="2" id="KW-1185">Reference proteome</keyword>
<dbReference type="NCBIfam" id="TIGR00099">
    <property type="entry name" value="Cof-subfamily"/>
    <property type="match status" value="1"/>
</dbReference>
<reference evidence="1 2" key="1">
    <citation type="submission" date="2013-10" db="EMBL/GenBank/DDBJ databases">
        <authorList>
            <person name="Wang G."/>
            <person name="Zhuang W."/>
        </authorList>
    </citation>
    <scope>NUCLEOTIDE SEQUENCE [LARGE SCALE GENOMIC DNA]</scope>
    <source>
        <strain evidence="1 2">DSM 20118</strain>
    </source>
</reference>
<dbReference type="NCBIfam" id="TIGR01484">
    <property type="entry name" value="HAD-SF-IIB"/>
    <property type="match status" value="1"/>
</dbReference>
<gene>
    <name evidence="1" type="ORF">Q760_06575</name>
</gene>
<dbReference type="GO" id="GO:0000287">
    <property type="term" value="F:magnesium ion binding"/>
    <property type="evidence" value="ECO:0007669"/>
    <property type="project" value="TreeGrafter"/>
</dbReference>
<dbReference type="InterPro" id="IPR023214">
    <property type="entry name" value="HAD_sf"/>
</dbReference>
<dbReference type="GO" id="GO:0005829">
    <property type="term" value="C:cytosol"/>
    <property type="evidence" value="ECO:0007669"/>
    <property type="project" value="TreeGrafter"/>
</dbReference>
<dbReference type="AlphaFoldDB" id="A0A0A0BAT9"/>
<dbReference type="SUPFAM" id="SSF56784">
    <property type="entry name" value="HAD-like"/>
    <property type="match status" value="1"/>
</dbReference>
<proteinExistence type="predicted"/>
<dbReference type="InterPro" id="IPR000150">
    <property type="entry name" value="Cof"/>
</dbReference>
<dbReference type="STRING" id="1408250.Q760_06575"/>
<dbReference type="CDD" id="cd07518">
    <property type="entry name" value="HAD_YbiV-Like"/>
    <property type="match status" value="1"/>
</dbReference>
<name>A0A0A0BAT9_9CELL</name>
<dbReference type="SFLD" id="SFLDG01140">
    <property type="entry name" value="C2.B:_Phosphomannomutase_and_P"/>
    <property type="match status" value="1"/>
</dbReference>
<sequence>MPTPSPTTPADLPDAPDVRLIAVDMDGTLLDPDHEVPPTLWPLLDELEARGIAFCPASGRQLATLARQLGAHAPRLCFIAENGGLVVREGEVLSTDVVDPAVVVQVVEAVRALAASGADVGAVVCGTRSAYVERHDAAFVDECDRYYALLARVDDLTAVGDDVLKVAVFDFGDAAATTEPALARFRDTQQVVVSGAHWVDLMNPTTHKGAALKTVQRALGVTREQTMAFGDYLNDRELLDAAAWSYAMANAHPEVRARARFAAPGNDENGVVRTIAAVLGIAVEGVAPLDAGTAVAAP</sequence>
<dbReference type="Pfam" id="PF08282">
    <property type="entry name" value="Hydrolase_3"/>
    <property type="match status" value="1"/>
</dbReference>
<dbReference type="InterPro" id="IPR036412">
    <property type="entry name" value="HAD-like_sf"/>
</dbReference>